<feature type="transmembrane region" description="Helical" evidence="8">
    <location>
        <begin position="7"/>
        <end position="25"/>
    </location>
</feature>
<accession>A0ABT3BCN7</accession>
<name>A0ABT3BCN7_9RHOB</name>
<feature type="transmembrane region" description="Helical" evidence="8">
    <location>
        <begin position="100"/>
        <end position="118"/>
    </location>
</feature>
<evidence type="ECO:0000256" key="6">
    <source>
        <dbReference type="ARBA" id="ARBA00022989"/>
    </source>
</evidence>
<reference evidence="9 10" key="1">
    <citation type="submission" date="2022-04" db="EMBL/GenBank/DDBJ databases">
        <title>Roseobacter sp. WL0113 is a bacterium isolated from neritic sediment.</title>
        <authorList>
            <person name="Wang L."/>
            <person name="He W."/>
            <person name="Zhang D.-F."/>
        </authorList>
    </citation>
    <scope>NUCLEOTIDE SEQUENCE [LARGE SCALE GENOMIC DNA]</scope>
    <source>
        <strain evidence="9 10">WL0113</strain>
    </source>
</reference>
<dbReference type="PANTHER" id="PTHR30269">
    <property type="entry name" value="TRANSMEMBRANE PROTEIN YFCA"/>
    <property type="match status" value="1"/>
</dbReference>
<feature type="transmembrane region" description="Helical" evidence="8">
    <location>
        <begin position="198"/>
        <end position="216"/>
    </location>
</feature>
<evidence type="ECO:0000256" key="5">
    <source>
        <dbReference type="ARBA" id="ARBA00022692"/>
    </source>
</evidence>
<comment type="subcellular location">
    <subcellularLocation>
        <location evidence="1 8">Cell membrane</location>
        <topology evidence="1 8">Multi-pass membrane protein</topology>
    </subcellularLocation>
</comment>
<dbReference type="InterPro" id="IPR002781">
    <property type="entry name" value="TM_pro_TauE-like"/>
</dbReference>
<keyword evidence="3" id="KW-0813">Transport</keyword>
<keyword evidence="7 8" id="KW-0472">Membrane</keyword>
<dbReference type="Proteomes" id="UP001208690">
    <property type="component" value="Unassembled WGS sequence"/>
</dbReference>
<evidence type="ECO:0000256" key="2">
    <source>
        <dbReference type="ARBA" id="ARBA00009142"/>
    </source>
</evidence>
<dbReference type="PANTHER" id="PTHR30269:SF37">
    <property type="entry name" value="MEMBRANE TRANSPORTER PROTEIN"/>
    <property type="match status" value="1"/>
</dbReference>
<feature type="transmembrane region" description="Helical" evidence="8">
    <location>
        <begin position="222"/>
        <end position="244"/>
    </location>
</feature>
<evidence type="ECO:0000313" key="10">
    <source>
        <dbReference type="Proteomes" id="UP001208690"/>
    </source>
</evidence>
<protein>
    <recommendedName>
        <fullName evidence="8">Probable membrane transporter protein</fullName>
    </recommendedName>
</protein>
<feature type="transmembrane region" description="Helical" evidence="8">
    <location>
        <begin position="75"/>
        <end position="94"/>
    </location>
</feature>
<keyword evidence="5 8" id="KW-0812">Transmembrane</keyword>
<evidence type="ECO:0000256" key="4">
    <source>
        <dbReference type="ARBA" id="ARBA00022475"/>
    </source>
</evidence>
<evidence type="ECO:0000256" key="8">
    <source>
        <dbReference type="RuleBase" id="RU363041"/>
    </source>
</evidence>
<keyword evidence="6 8" id="KW-1133">Transmembrane helix</keyword>
<evidence type="ECO:0000256" key="1">
    <source>
        <dbReference type="ARBA" id="ARBA00004651"/>
    </source>
</evidence>
<dbReference type="RefSeq" id="WP_263843637.1">
    <property type="nucleotide sequence ID" value="NZ_JALIEB010000004.1"/>
</dbReference>
<evidence type="ECO:0000256" key="3">
    <source>
        <dbReference type="ARBA" id="ARBA00022448"/>
    </source>
</evidence>
<keyword evidence="4 8" id="KW-1003">Cell membrane</keyword>
<feature type="transmembrane region" description="Helical" evidence="8">
    <location>
        <begin position="167"/>
        <end position="186"/>
    </location>
</feature>
<comment type="caution">
    <text evidence="9">The sequence shown here is derived from an EMBL/GenBank/DDBJ whole genome shotgun (WGS) entry which is preliminary data.</text>
</comment>
<organism evidence="9 10">
    <name type="scientific">Roseobacter sinensis</name>
    <dbReference type="NCBI Taxonomy" id="2931391"/>
    <lineage>
        <taxon>Bacteria</taxon>
        <taxon>Pseudomonadati</taxon>
        <taxon>Pseudomonadota</taxon>
        <taxon>Alphaproteobacteria</taxon>
        <taxon>Rhodobacterales</taxon>
        <taxon>Roseobacteraceae</taxon>
        <taxon>Roseobacter</taxon>
    </lineage>
</organism>
<feature type="transmembrane region" description="Helical" evidence="8">
    <location>
        <begin position="130"/>
        <end position="147"/>
    </location>
</feature>
<feature type="transmembrane region" description="Helical" evidence="8">
    <location>
        <begin position="45"/>
        <end position="63"/>
    </location>
</feature>
<evidence type="ECO:0000256" key="7">
    <source>
        <dbReference type="ARBA" id="ARBA00023136"/>
    </source>
</evidence>
<dbReference type="Pfam" id="PF01925">
    <property type="entry name" value="TauE"/>
    <property type="match status" value="1"/>
</dbReference>
<sequence length="259" mass="27452">MDLSTSFYLVAGAAVLITGLSKSGFGGGLGVMSVPLMSLYIPPQLAVAILMPVLLAMDVIVVWKYRMLWNGRVVGMLLPGAAVGLIAGGITFQWMSADVIRFAIGVLAVLFVAQFAVSRWRARPVTRSRPGTVFALGALSGFASFVAHAGGPPVKGILLRQDMEKSVFVGTNTMFFFVMNAVKTVAYGLMGQFTSDTLAVSLTLAPMLFLGIGLGLCLHHAIAPAVFTRLVYGFLLLAGIKLLFDSAGPIWRDLAVLPV</sequence>
<dbReference type="EMBL" id="JALIEB010000004">
    <property type="protein sequence ID" value="MCV3271310.1"/>
    <property type="molecule type" value="Genomic_DNA"/>
</dbReference>
<keyword evidence="10" id="KW-1185">Reference proteome</keyword>
<evidence type="ECO:0000313" key="9">
    <source>
        <dbReference type="EMBL" id="MCV3271310.1"/>
    </source>
</evidence>
<gene>
    <name evidence="9" type="ORF">MUB52_07720</name>
</gene>
<dbReference type="InterPro" id="IPR052017">
    <property type="entry name" value="TSUP"/>
</dbReference>
<comment type="similarity">
    <text evidence="2 8">Belongs to the 4-toluene sulfonate uptake permease (TSUP) (TC 2.A.102) family.</text>
</comment>
<proteinExistence type="inferred from homology"/>